<dbReference type="OrthoDB" id="1046782at2759"/>
<dbReference type="STRING" id="1531966.A0A0A1THF7"/>
<dbReference type="InterPro" id="IPR012334">
    <property type="entry name" value="Pectin_lyas_fold"/>
</dbReference>
<dbReference type="Proteomes" id="UP000039046">
    <property type="component" value="Unassembled WGS sequence"/>
</dbReference>
<sequence>MVKLTVAFSFLVGAAAAATARKPISNHTAPAQAAGAAAAGTSFYYPNMDHVNGPRGYAPDLGDDYDYPVYKTVNPGDGNAIQDAIRSGTRGDRHPTWLASQPRVVYLPPGTYYVSNTIEMNTDTVIMGDAANPPIIKANGDFNGDTLFTGKDPAVGDSGELSFAVALKNVVLDTTDVDKWSGFKALDWSVAQAAHLQNVKIVMPPAGSDNNGHTGIFLTRGSTLGLADVHIEGGLNGVWHAGHQQAAYRGLYIRNSKRGFFISGGHTMSIIAPTFDNCNICVLHADSAPGISIVDAKAINNSGTLFQTNNYPSVTIDNFTRDNNADTMSNGDGTVLGSQNHVQTFTYGNTVGRNPNYGPTTTQSNRPQALAPGGRFPINNAPTYADKTVADFINVKDPKQNGGRQVYGDNSRDEAGTLNAILKLAAQSNKIAYFPFGKYRVDSTLYIPPGSRIVGEGWATISGFGDFFAHEDRPQPVVMVGREGETGIAHIQDMRFTVGDVLPGAIIVQFNMAGNAPGDVALWNSLVTVGGTLGASGISDHCWDAHNECKAAFIGIHLSKTSSVYVDNVWNWVADHFTEGGGGVAIAAKGGVLVESTKGTWLHALGSEHWWLYQLNLHNAEKVFVSLLQAETNYDQGDLVQQVPPAPWQPEEGKDPNFNWCGPNDTRCRMGFSNYINGGADIYHYASAAWVFFKGPSQGSQGHPGCGNNQCQNYIHWIEKAPRNLELFSLCNKDAYYALRLADGTGIRTSEDHFTGSWGGLVGRYTN</sequence>
<dbReference type="InterPro" id="IPR011050">
    <property type="entry name" value="Pectin_lyase_fold/virulence"/>
</dbReference>
<dbReference type="Gene3D" id="2.160.20.10">
    <property type="entry name" value="Single-stranded right-handed beta-helix, Pectin lyase-like"/>
    <property type="match status" value="2"/>
</dbReference>
<dbReference type="CDD" id="cd23668">
    <property type="entry name" value="GH55_beta13glucanase-like"/>
    <property type="match status" value="1"/>
</dbReference>
<reference evidence="3 4" key="1">
    <citation type="journal article" date="2015" name="Genome Announc.">
        <title>Draft Genome Sequence and Gene Annotation of the Entomopathogenic Fungus Verticillium hemipterigenum.</title>
        <authorList>
            <person name="Horn F."/>
            <person name="Habel A."/>
            <person name="Scharf D.H."/>
            <person name="Dworschak J."/>
            <person name="Brakhage A.A."/>
            <person name="Guthke R."/>
            <person name="Hertweck C."/>
            <person name="Linde J."/>
        </authorList>
    </citation>
    <scope>NUCLEOTIDE SEQUENCE [LARGE SCALE GENOMIC DNA]</scope>
</reference>
<evidence type="ECO:0000313" key="3">
    <source>
        <dbReference type="EMBL" id="CEJ88882.1"/>
    </source>
</evidence>
<proteinExistence type="predicted"/>
<organism evidence="3 4">
    <name type="scientific">[Torrubiella] hemipterigena</name>
    <dbReference type="NCBI Taxonomy" id="1531966"/>
    <lineage>
        <taxon>Eukaryota</taxon>
        <taxon>Fungi</taxon>
        <taxon>Dikarya</taxon>
        <taxon>Ascomycota</taxon>
        <taxon>Pezizomycotina</taxon>
        <taxon>Sordariomycetes</taxon>
        <taxon>Hypocreomycetidae</taxon>
        <taxon>Hypocreales</taxon>
        <taxon>Clavicipitaceae</taxon>
        <taxon>Clavicipitaceae incertae sedis</taxon>
        <taxon>'Torrubiella' clade</taxon>
    </lineage>
</organism>
<evidence type="ECO:0000256" key="1">
    <source>
        <dbReference type="SAM" id="SignalP"/>
    </source>
</evidence>
<accession>A0A0A1THF7</accession>
<dbReference type="Pfam" id="PF12708">
    <property type="entry name" value="Pect-lyase_RHGA_epim"/>
    <property type="match status" value="1"/>
</dbReference>
<dbReference type="SUPFAM" id="SSF51126">
    <property type="entry name" value="Pectin lyase-like"/>
    <property type="match status" value="2"/>
</dbReference>
<keyword evidence="1" id="KW-0732">Signal</keyword>
<feature type="signal peptide" evidence="1">
    <location>
        <begin position="1"/>
        <end position="20"/>
    </location>
</feature>
<keyword evidence="4" id="KW-1185">Reference proteome</keyword>
<dbReference type="EMBL" id="CDHN01000002">
    <property type="protein sequence ID" value="CEJ88882.1"/>
    <property type="molecule type" value="Genomic_DNA"/>
</dbReference>
<protein>
    <recommendedName>
        <fullName evidence="2">Rhamnogalacturonase A/B/Epimerase-like pectate lyase domain-containing protein</fullName>
    </recommendedName>
</protein>
<feature type="chain" id="PRO_5001979414" description="Rhamnogalacturonase A/B/Epimerase-like pectate lyase domain-containing protein" evidence="1">
    <location>
        <begin position="21"/>
        <end position="767"/>
    </location>
</feature>
<feature type="domain" description="Rhamnogalacturonase A/B/Epimerase-like pectate lyase" evidence="2">
    <location>
        <begin position="77"/>
        <end position="279"/>
    </location>
</feature>
<dbReference type="InterPro" id="IPR024535">
    <property type="entry name" value="RHGA/B-epi-like_pectate_lyase"/>
</dbReference>
<gene>
    <name evidence="3" type="ORF">VHEMI04905</name>
</gene>
<name>A0A0A1THF7_9HYPO</name>
<evidence type="ECO:0000313" key="4">
    <source>
        <dbReference type="Proteomes" id="UP000039046"/>
    </source>
</evidence>
<dbReference type="AlphaFoldDB" id="A0A0A1THF7"/>
<evidence type="ECO:0000259" key="2">
    <source>
        <dbReference type="Pfam" id="PF12708"/>
    </source>
</evidence>
<dbReference type="FunFam" id="2.160.20.10:FF:000049">
    <property type="entry name" value="Putative exo-beta-1,3-glucanase"/>
    <property type="match status" value="1"/>
</dbReference>
<dbReference type="HOGENOM" id="CLU_002540_1_0_1"/>